<dbReference type="EMBL" id="LAZR01007604">
    <property type="protein sequence ID" value="KKM84184.1"/>
    <property type="molecule type" value="Genomic_DNA"/>
</dbReference>
<protein>
    <submittedName>
        <fullName evidence="1">Uncharacterized protein</fullName>
    </submittedName>
</protein>
<organism evidence="1">
    <name type="scientific">marine sediment metagenome</name>
    <dbReference type="NCBI Taxonomy" id="412755"/>
    <lineage>
        <taxon>unclassified sequences</taxon>
        <taxon>metagenomes</taxon>
        <taxon>ecological metagenomes</taxon>
    </lineage>
</organism>
<reference evidence="1" key="1">
    <citation type="journal article" date="2015" name="Nature">
        <title>Complex archaea that bridge the gap between prokaryotes and eukaryotes.</title>
        <authorList>
            <person name="Spang A."/>
            <person name="Saw J.H."/>
            <person name="Jorgensen S.L."/>
            <person name="Zaremba-Niedzwiedzka K."/>
            <person name="Martijn J."/>
            <person name="Lind A.E."/>
            <person name="van Eijk R."/>
            <person name="Schleper C."/>
            <person name="Guy L."/>
            <person name="Ettema T.J."/>
        </authorList>
    </citation>
    <scope>NUCLEOTIDE SEQUENCE</scope>
</reference>
<gene>
    <name evidence="1" type="ORF">LCGC14_1301840</name>
</gene>
<name>A0A0F9KPR1_9ZZZZ</name>
<comment type="caution">
    <text evidence="1">The sequence shown here is derived from an EMBL/GenBank/DDBJ whole genome shotgun (WGS) entry which is preliminary data.</text>
</comment>
<sequence>MTFKDKETKKKYHREYMRQYSKKVKWKEYSKQWELKNKEKRTKRKKQYYLDNKDKIYEYQKQWKLKNKCKQREYYKQYRLNNLEKERAKDRKYKLNNKDKLREREKQYYNNNLNRRLRCKLSTRIYHAIRGLNKSQSTMNLVGCSIEYLKDYLESQFDDEMSWSNYGAWHIDHILPCCSFDLSQPEEQKKCFHHSNLQPLWAIDNFIKGGKYPISIEESD</sequence>
<proteinExistence type="predicted"/>
<evidence type="ECO:0000313" key="1">
    <source>
        <dbReference type="EMBL" id="KKM84184.1"/>
    </source>
</evidence>
<accession>A0A0F9KPR1</accession>
<dbReference type="AlphaFoldDB" id="A0A0F9KPR1"/>